<keyword evidence="3" id="KW-1185">Reference proteome</keyword>
<feature type="region of interest" description="Disordered" evidence="1">
    <location>
        <begin position="1"/>
        <end position="53"/>
    </location>
</feature>
<protein>
    <submittedName>
        <fullName evidence="2">Uncharacterized protein</fullName>
    </submittedName>
</protein>
<reference evidence="2 3" key="1">
    <citation type="submission" date="2024-01" db="EMBL/GenBank/DDBJ databases">
        <title>A draft genome for the cacao thread blight pathogen Marasmiellus scandens.</title>
        <authorList>
            <person name="Baruah I.K."/>
            <person name="Leung J."/>
            <person name="Bukari Y."/>
            <person name="Amoako-Attah I."/>
            <person name="Meinhardt L.W."/>
            <person name="Bailey B.A."/>
            <person name="Cohen S.P."/>
        </authorList>
    </citation>
    <scope>NUCLEOTIDE SEQUENCE [LARGE SCALE GENOMIC DNA]</scope>
    <source>
        <strain evidence="2 3">GH-19</strain>
    </source>
</reference>
<accession>A0ABR1JFE6</accession>
<gene>
    <name evidence="2" type="ORF">VKT23_009966</name>
</gene>
<evidence type="ECO:0000313" key="2">
    <source>
        <dbReference type="EMBL" id="KAK7458060.1"/>
    </source>
</evidence>
<comment type="caution">
    <text evidence="2">The sequence shown here is derived from an EMBL/GenBank/DDBJ whole genome shotgun (WGS) entry which is preliminary data.</text>
</comment>
<proteinExistence type="predicted"/>
<dbReference type="Proteomes" id="UP001498398">
    <property type="component" value="Unassembled WGS sequence"/>
</dbReference>
<name>A0ABR1JFE6_9AGAR</name>
<sequence>MAISPPVEPFHDGLDIPSPELYSMQLDEPHIPSPPPESDDEPETDPGSLDDIDHLAHVRATSELECLRQRLADSERHEQEPGDGPQDEDTYSSIQSIAETQAFISAIEKATYRNGNLKPETIALLSNPPQSVYDLSNLDEQLCLEILLGLSNASEACYNATIAAVQRRFPECELLSHYRAKQLLAKITGIVSVTDDMCINGCHAYTGPYSVLEQCKVCSEPRYDKEKFEQTGNKVPRLTFETILLGPQLQALRRSKQGCVDHLYWQRKTEQILDMIQELDPAVNGTDMRYNDIFCGSDYLEFAQDVG</sequence>
<evidence type="ECO:0000313" key="3">
    <source>
        <dbReference type="Proteomes" id="UP001498398"/>
    </source>
</evidence>
<organism evidence="2 3">
    <name type="scientific">Marasmiellus scandens</name>
    <dbReference type="NCBI Taxonomy" id="2682957"/>
    <lineage>
        <taxon>Eukaryota</taxon>
        <taxon>Fungi</taxon>
        <taxon>Dikarya</taxon>
        <taxon>Basidiomycota</taxon>
        <taxon>Agaricomycotina</taxon>
        <taxon>Agaricomycetes</taxon>
        <taxon>Agaricomycetidae</taxon>
        <taxon>Agaricales</taxon>
        <taxon>Marasmiineae</taxon>
        <taxon>Omphalotaceae</taxon>
        <taxon>Marasmiellus</taxon>
    </lineage>
</organism>
<evidence type="ECO:0000256" key="1">
    <source>
        <dbReference type="SAM" id="MobiDB-lite"/>
    </source>
</evidence>
<feature type="compositionally biased region" description="Acidic residues" evidence="1">
    <location>
        <begin position="37"/>
        <end position="50"/>
    </location>
</feature>
<dbReference type="EMBL" id="JBANRG010000018">
    <property type="protein sequence ID" value="KAK7458060.1"/>
    <property type="molecule type" value="Genomic_DNA"/>
</dbReference>